<protein>
    <submittedName>
        <fullName evidence="2">Uncharacterized protein</fullName>
    </submittedName>
</protein>
<organism evidence="2 3">
    <name type="scientific">Ilex paraguariensis</name>
    <name type="common">yerba mate</name>
    <dbReference type="NCBI Taxonomy" id="185542"/>
    <lineage>
        <taxon>Eukaryota</taxon>
        <taxon>Viridiplantae</taxon>
        <taxon>Streptophyta</taxon>
        <taxon>Embryophyta</taxon>
        <taxon>Tracheophyta</taxon>
        <taxon>Spermatophyta</taxon>
        <taxon>Magnoliopsida</taxon>
        <taxon>eudicotyledons</taxon>
        <taxon>Gunneridae</taxon>
        <taxon>Pentapetalae</taxon>
        <taxon>asterids</taxon>
        <taxon>campanulids</taxon>
        <taxon>Aquifoliales</taxon>
        <taxon>Aquifoliaceae</taxon>
        <taxon>Ilex</taxon>
    </lineage>
</organism>
<evidence type="ECO:0000313" key="3">
    <source>
        <dbReference type="Proteomes" id="UP001642360"/>
    </source>
</evidence>
<keyword evidence="3" id="KW-1185">Reference proteome</keyword>
<feature type="compositionally biased region" description="Basic and acidic residues" evidence="1">
    <location>
        <begin position="79"/>
        <end position="96"/>
    </location>
</feature>
<evidence type="ECO:0000256" key="1">
    <source>
        <dbReference type="SAM" id="MobiDB-lite"/>
    </source>
</evidence>
<sequence>MHPTAIKANIVCRSGIIELPEARVNAKVNLDGTKELSSNASLGSHSRDKGITGQTQVQTGEVAIGEIPIANKSRSSGETSKELVDVNVLPKDKQSPEKTQPNLPEAQQKHPGPRAPWNQVDTQVTEIIVNQVASSQLDIGRITPRNKFPNMSLEGGEIIVDLAAEAHPSNSICNDVTKEKEKTNGNKHPLGNKKKKVKKKAHEMGKSKVTEHLILRTVLLPQ</sequence>
<feature type="region of interest" description="Disordered" evidence="1">
    <location>
        <begin position="180"/>
        <end position="207"/>
    </location>
</feature>
<feature type="compositionally biased region" description="Basic residues" evidence="1">
    <location>
        <begin position="190"/>
        <end position="201"/>
    </location>
</feature>
<dbReference type="AlphaFoldDB" id="A0ABC8U2R5"/>
<evidence type="ECO:0000313" key="2">
    <source>
        <dbReference type="EMBL" id="CAK9175408.1"/>
    </source>
</evidence>
<reference evidence="2 3" key="1">
    <citation type="submission" date="2024-02" db="EMBL/GenBank/DDBJ databases">
        <authorList>
            <person name="Vignale AGUSTIN F."/>
            <person name="Sosa J E."/>
            <person name="Modenutti C."/>
        </authorList>
    </citation>
    <scope>NUCLEOTIDE SEQUENCE [LARGE SCALE GENOMIC DNA]</scope>
</reference>
<dbReference type="Proteomes" id="UP001642360">
    <property type="component" value="Unassembled WGS sequence"/>
</dbReference>
<accession>A0ABC8U2R5</accession>
<name>A0ABC8U2R5_9AQUA</name>
<feature type="region of interest" description="Disordered" evidence="1">
    <location>
        <begin position="37"/>
        <end position="117"/>
    </location>
</feature>
<proteinExistence type="predicted"/>
<gene>
    <name evidence="2" type="ORF">ILEXP_LOCUS45210</name>
</gene>
<comment type="caution">
    <text evidence="2">The sequence shown here is derived from an EMBL/GenBank/DDBJ whole genome shotgun (WGS) entry which is preliminary data.</text>
</comment>
<dbReference type="EMBL" id="CAUOFW020006613">
    <property type="protein sequence ID" value="CAK9175408.1"/>
    <property type="molecule type" value="Genomic_DNA"/>
</dbReference>